<evidence type="ECO:0000313" key="15">
    <source>
        <dbReference type="Proteomes" id="UP000036097"/>
    </source>
</evidence>
<dbReference type="InterPro" id="IPR004161">
    <property type="entry name" value="EFTu-like_2"/>
</dbReference>
<dbReference type="FunFam" id="2.40.30.10:FF:000008">
    <property type="entry name" value="Translation initiation factor IF-2"/>
    <property type="match status" value="1"/>
</dbReference>
<dbReference type="PROSITE" id="PS51722">
    <property type="entry name" value="G_TR_2"/>
    <property type="match status" value="1"/>
</dbReference>
<dbReference type="Proteomes" id="UP000036097">
    <property type="component" value="Unassembled WGS sequence"/>
</dbReference>
<reference evidence="14 15" key="1">
    <citation type="submission" date="2015-05" db="EMBL/GenBank/DDBJ databases">
        <title>Photobacterium galathea sp. nov.</title>
        <authorList>
            <person name="Machado H."/>
            <person name="Gram L."/>
        </authorList>
    </citation>
    <scope>NUCLEOTIDE SEQUENCE [LARGE SCALE GENOMIC DNA]</scope>
    <source>
        <strain evidence="14 15">CGMCC 1.12159</strain>
    </source>
</reference>
<dbReference type="Pfam" id="PF11987">
    <property type="entry name" value="IF-2"/>
    <property type="match status" value="1"/>
</dbReference>
<dbReference type="Gene3D" id="3.40.50.10050">
    <property type="entry name" value="Translation initiation factor IF- 2, domain 3"/>
    <property type="match status" value="1"/>
</dbReference>
<keyword evidence="8 9" id="KW-0342">GTP-binding</keyword>
<dbReference type="InterPro" id="IPR044145">
    <property type="entry name" value="IF2_II"/>
</dbReference>
<dbReference type="Pfam" id="PF08364">
    <property type="entry name" value="IF2_assoc"/>
    <property type="match status" value="1"/>
</dbReference>
<evidence type="ECO:0000256" key="9">
    <source>
        <dbReference type="HAMAP-Rule" id="MF_00100"/>
    </source>
</evidence>
<dbReference type="GO" id="GO:0005525">
    <property type="term" value="F:GTP binding"/>
    <property type="evidence" value="ECO:0007669"/>
    <property type="project" value="UniProtKB-KW"/>
</dbReference>
<dbReference type="FunFam" id="3.40.50.300:FF:000019">
    <property type="entry name" value="Translation initiation factor IF-2"/>
    <property type="match status" value="1"/>
</dbReference>
<dbReference type="InterPro" id="IPR023115">
    <property type="entry name" value="TIF_IF2_dom3"/>
</dbReference>
<dbReference type="Pfam" id="PF00009">
    <property type="entry name" value="GTP_EFTU"/>
    <property type="match status" value="1"/>
</dbReference>
<feature type="region of interest" description="Disordered" evidence="12">
    <location>
        <begin position="31"/>
        <end position="339"/>
    </location>
</feature>
<evidence type="ECO:0000256" key="12">
    <source>
        <dbReference type="SAM" id="MobiDB-lite"/>
    </source>
</evidence>
<dbReference type="AlphaFoldDB" id="A0A0J1GXQ8"/>
<evidence type="ECO:0000256" key="11">
    <source>
        <dbReference type="RuleBase" id="RU000645"/>
    </source>
</evidence>
<dbReference type="PROSITE" id="PS01176">
    <property type="entry name" value="IF2"/>
    <property type="match status" value="1"/>
</dbReference>
<evidence type="ECO:0000256" key="2">
    <source>
        <dbReference type="ARBA" id="ARBA00007733"/>
    </source>
</evidence>
<feature type="binding site" evidence="9">
    <location>
        <begin position="487"/>
        <end position="491"/>
    </location>
    <ligand>
        <name>GTP</name>
        <dbReference type="ChEBI" id="CHEBI:37565"/>
    </ligand>
</feature>
<dbReference type="InterPro" id="IPR009000">
    <property type="entry name" value="Transl_B-barrel_sf"/>
</dbReference>
<dbReference type="InterPro" id="IPR000178">
    <property type="entry name" value="TF_IF2_bacterial-like"/>
</dbReference>
<evidence type="ECO:0000313" key="14">
    <source>
        <dbReference type="EMBL" id="KLV04446.1"/>
    </source>
</evidence>
<evidence type="ECO:0000259" key="13">
    <source>
        <dbReference type="PROSITE" id="PS51722"/>
    </source>
</evidence>
<evidence type="ECO:0000256" key="10">
    <source>
        <dbReference type="RuleBase" id="RU000644"/>
    </source>
</evidence>
<dbReference type="InterPro" id="IPR000795">
    <property type="entry name" value="T_Tr_GTP-bd_dom"/>
</dbReference>
<dbReference type="HAMAP" id="MF_00100_B">
    <property type="entry name" value="IF_2_B"/>
    <property type="match status" value="1"/>
</dbReference>
<comment type="similarity">
    <text evidence="2 9 10">Belongs to the TRAFAC class translation factor GTPase superfamily. Classic translation factor GTPase family. IF-2 subfamily.</text>
</comment>
<feature type="region of interest" description="G-domain" evidence="9">
    <location>
        <begin position="435"/>
        <end position="583"/>
    </location>
</feature>
<dbReference type="FunFam" id="3.40.50.10050:FF:000001">
    <property type="entry name" value="Translation initiation factor IF-2"/>
    <property type="match status" value="1"/>
</dbReference>
<comment type="subcellular location">
    <subcellularLocation>
        <location evidence="1 9 11">Cytoplasm</location>
    </subcellularLocation>
</comment>
<feature type="compositionally biased region" description="Basic and acidic residues" evidence="12">
    <location>
        <begin position="288"/>
        <end position="300"/>
    </location>
</feature>
<sequence length="933" mass="102807">MSEVTVKALAEEIGTQIDRLLQQFADAGITKKDSDTVSQQEKQSLLSHLQKEHGGSGTGEAPTRLTLQRKTRSTLSVSGSGGKNKSVQVEVRKKRTYVKRSALEDEQRVAEEAKREAEEAAKREAEQAAKREAEEAAKREAEEAAKREAEEREKREAEERAKREAQEAEQHAAEERRLAESEAERDSDKKAKREAEEKLKREAEDKRLVEQKETKRTADEKAKKDAEALQRRREEEAKRKAEEESQRQLEEARKMAEMNEKNWSKADQEKGNMDKTDYHTTTSTYARAAEDEQDRKEEGARRRKKKKPGAKQDDRANARGGRNQRGRGKPQMAKPTSMQHGFDKTATVAKQDVVIGETIVVSELANKMSVKGVEVIKVMMKMGAMATINQVIDQETAALVAEEMGHKVILRKENELEESVLSDRDENLTTVPRAPVVTIMGHVDHGKTSTLDYIRKAHVAAGEAGGITQHIGAYHVETDNGMITFLDTPGHAAFTAMRARGAQATDIVVLVVAADDGVMPQTIEAIQHAKAAGVPLIVAVNKIDKEDANPDNVKNELAQYDVIPEEWGGENIFVHISAKQGTNIDGLLEAILLQAEVLELTAVAEGMAKGVVVESRLDKGRGPVATILVQEGTLRKGDIVLCGLEHGRVRAMRDERGQEIESAGPSIPVEILGLSGVPSAGDEATVVRDERKAREVALYRQGKFRDVKLARQQKAKLENMFANMAAGEVAELNVVLKADVQGSVEAIADSLRKLSTDEVKVNIVGSGVGGLTETDAVLAAASNAILLGFNVRADASARRTIEAENLDLRYYSIIYQLIDEVKAAMGGMLSPEFRQEIIGLAEVRDVFKSPKLGAIAGCMVTEGTIKRSNPIRVLRDNVVIYEGELESLRRFKDDVAEVKNGYECGIGVKNYNDVRVGDQIEVYEIIEIQRTLD</sequence>
<dbReference type="SUPFAM" id="SSF50447">
    <property type="entry name" value="Translation proteins"/>
    <property type="match status" value="2"/>
</dbReference>
<dbReference type="RefSeq" id="WP_047879705.1">
    <property type="nucleotide sequence ID" value="NZ_LDOT01000022.1"/>
</dbReference>
<organism evidence="14 15">
    <name type="scientific">Photobacterium aquae</name>
    <dbReference type="NCBI Taxonomy" id="1195763"/>
    <lineage>
        <taxon>Bacteria</taxon>
        <taxon>Pseudomonadati</taxon>
        <taxon>Pseudomonadota</taxon>
        <taxon>Gammaproteobacteria</taxon>
        <taxon>Vibrionales</taxon>
        <taxon>Vibrionaceae</taxon>
        <taxon>Photobacterium</taxon>
    </lineage>
</organism>
<comment type="caution">
    <text evidence="14">The sequence shown here is derived from an EMBL/GenBank/DDBJ whole genome shotgun (WGS) entry which is preliminary data.</text>
</comment>
<evidence type="ECO:0000256" key="4">
    <source>
        <dbReference type="ARBA" id="ARBA00022490"/>
    </source>
</evidence>
<dbReference type="CDD" id="cd03692">
    <property type="entry name" value="mtIF2_IVc"/>
    <property type="match status" value="1"/>
</dbReference>
<keyword evidence="4 9" id="KW-0963">Cytoplasm</keyword>
<protein>
    <recommendedName>
        <fullName evidence="3 9">Translation initiation factor IF-2</fullName>
    </recommendedName>
</protein>
<dbReference type="Pfam" id="PF03144">
    <property type="entry name" value="GTP_EFTU_D2"/>
    <property type="match status" value="1"/>
</dbReference>
<dbReference type="NCBIfam" id="TIGR00487">
    <property type="entry name" value="IF-2"/>
    <property type="match status" value="1"/>
</dbReference>
<dbReference type="GO" id="GO:0003743">
    <property type="term" value="F:translation initiation factor activity"/>
    <property type="evidence" value="ECO:0007669"/>
    <property type="project" value="UniProtKB-UniRule"/>
</dbReference>
<dbReference type="SUPFAM" id="SSF46955">
    <property type="entry name" value="Putative DNA-binding domain"/>
    <property type="match status" value="1"/>
</dbReference>
<dbReference type="FunFam" id="2.40.30.10:FF:000007">
    <property type="entry name" value="Translation initiation factor IF-2"/>
    <property type="match status" value="1"/>
</dbReference>
<accession>A0A0J1GXQ8</accession>
<evidence type="ECO:0000256" key="3">
    <source>
        <dbReference type="ARBA" id="ARBA00020675"/>
    </source>
</evidence>
<keyword evidence="15" id="KW-1185">Reference proteome</keyword>
<dbReference type="Gene3D" id="3.40.50.300">
    <property type="entry name" value="P-loop containing nucleotide triphosphate hydrolases"/>
    <property type="match status" value="1"/>
</dbReference>
<dbReference type="Pfam" id="PF22042">
    <property type="entry name" value="EF-G_D2"/>
    <property type="match status" value="1"/>
</dbReference>
<feature type="domain" description="Tr-type G" evidence="13">
    <location>
        <begin position="432"/>
        <end position="601"/>
    </location>
</feature>
<dbReference type="InterPro" id="IPR036925">
    <property type="entry name" value="TIF_IF2_dom3_sf"/>
</dbReference>
<dbReference type="SUPFAM" id="SSF52540">
    <property type="entry name" value="P-loop containing nucleoside triphosphate hydrolases"/>
    <property type="match status" value="1"/>
</dbReference>
<dbReference type="PATRIC" id="fig|1195763.3.peg.3192"/>
<name>A0A0J1GXQ8_9GAMM</name>
<dbReference type="InterPro" id="IPR053905">
    <property type="entry name" value="EF-G-like_DII"/>
</dbReference>
<dbReference type="InterPro" id="IPR006847">
    <property type="entry name" value="IF2_N"/>
</dbReference>
<evidence type="ECO:0000256" key="7">
    <source>
        <dbReference type="ARBA" id="ARBA00022917"/>
    </source>
</evidence>
<dbReference type="InterPro" id="IPR027417">
    <property type="entry name" value="P-loop_NTPase"/>
</dbReference>
<dbReference type="PANTHER" id="PTHR43381:SF5">
    <property type="entry name" value="TR-TYPE G DOMAIN-CONTAINING PROTEIN"/>
    <property type="match status" value="1"/>
</dbReference>
<feature type="binding site" evidence="9">
    <location>
        <begin position="541"/>
        <end position="544"/>
    </location>
    <ligand>
        <name>GTP</name>
        <dbReference type="ChEBI" id="CHEBI:37565"/>
    </ligand>
</feature>
<keyword evidence="6 9" id="KW-0547">Nucleotide-binding</keyword>
<dbReference type="GO" id="GO:0003924">
    <property type="term" value="F:GTPase activity"/>
    <property type="evidence" value="ECO:0007669"/>
    <property type="project" value="UniProtKB-UniRule"/>
</dbReference>
<feature type="compositionally biased region" description="Basic and acidic residues" evidence="12">
    <location>
        <begin position="101"/>
        <end position="278"/>
    </location>
</feature>
<evidence type="ECO:0000256" key="8">
    <source>
        <dbReference type="ARBA" id="ARBA00023134"/>
    </source>
</evidence>
<feature type="compositionally biased region" description="Polar residues" evidence="12">
    <location>
        <begin position="36"/>
        <end position="47"/>
    </location>
</feature>
<dbReference type="CDD" id="cd01887">
    <property type="entry name" value="IF2_eIF5B"/>
    <property type="match status" value="1"/>
</dbReference>
<dbReference type="InterPro" id="IPR009061">
    <property type="entry name" value="DNA-bd_dom_put_sf"/>
</dbReference>
<gene>
    <name evidence="9" type="primary">infB</name>
    <name evidence="14" type="ORF">ABT56_15025</name>
</gene>
<dbReference type="InterPro" id="IPR015760">
    <property type="entry name" value="TIF_IF2"/>
</dbReference>
<keyword evidence="5 9" id="KW-0396">Initiation factor</keyword>
<evidence type="ECO:0000256" key="6">
    <source>
        <dbReference type="ARBA" id="ARBA00022741"/>
    </source>
</evidence>
<dbReference type="STRING" id="1195763.ABT56_15025"/>
<proteinExistence type="inferred from homology"/>
<dbReference type="InterPro" id="IPR005225">
    <property type="entry name" value="Small_GTP-bd"/>
</dbReference>
<dbReference type="Gene3D" id="3.30.56.50">
    <property type="entry name" value="Putative DNA-binding domain, N-terminal subdomain of bacterial translation initiation factor IF2"/>
    <property type="match status" value="1"/>
</dbReference>
<feature type="binding site" evidence="9">
    <location>
        <begin position="441"/>
        <end position="448"/>
    </location>
    <ligand>
        <name>GTP</name>
        <dbReference type="ChEBI" id="CHEBI:37565"/>
    </ligand>
</feature>
<keyword evidence="7 9" id="KW-0648">Protein biosynthesis</keyword>
<dbReference type="GO" id="GO:0005829">
    <property type="term" value="C:cytosol"/>
    <property type="evidence" value="ECO:0007669"/>
    <property type="project" value="TreeGrafter"/>
</dbReference>
<comment type="function">
    <text evidence="9 10">One of the essential components for the initiation of protein synthesis. Protects formylmethionyl-tRNA from spontaneous hydrolysis and promotes its binding to the 30S ribosomal subunits. Also involved in the hydrolysis of GTP during the formation of the 70S ribosomal complex.</text>
</comment>
<dbReference type="PANTHER" id="PTHR43381">
    <property type="entry name" value="TRANSLATION INITIATION FACTOR IF-2-RELATED"/>
    <property type="match status" value="1"/>
</dbReference>
<dbReference type="Gene3D" id="2.40.30.10">
    <property type="entry name" value="Translation factors"/>
    <property type="match status" value="2"/>
</dbReference>
<dbReference type="SUPFAM" id="SSF52156">
    <property type="entry name" value="Initiation factor IF2/eIF5b, domain 3"/>
    <property type="match status" value="1"/>
</dbReference>
<dbReference type="Pfam" id="PF04760">
    <property type="entry name" value="IF2_N"/>
    <property type="match status" value="2"/>
</dbReference>
<dbReference type="CDD" id="cd03702">
    <property type="entry name" value="IF2_mtIF2_II"/>
    <property type="match status" value="1"/>
</dbReference>
<dbReference type="InterPro" id="IPR013575">
    <property type="entry name" value="IF2_assoc_dom_bac"/>
</dbReference>
<dbReference type="OrthoDB" id="9811804at2"/>
<dbReference type="EMBL" id="LDOT01000022">
    <property type="protein sequence ID" value="KLV04446.1"/>
    <property type="molecule type" value="Genomic_DNA"/>
</dbReference>
<evidence type="ECO:0000256" key="5">
    <source>
        <dbReference type="ARBA" id="ARBA00022540"/>
    </source>
</evidence>
<evidence type="ECO:0000256" key="1">
    <source>
        <dbReference type="ARBA" id="ARBA00004496"/>
    </source>
</evidence>
<dbReference type="NCBIfam" id="TIGR00231">
    <property type="entry name" value="small_GTP"/>
    <property type="match status" value="1"/>
</dbReference>